<reference evidence="2 3" key="1">
    <citation type="journal article" date="2012" name="Genome Biol.">
        <title>Genome and low-iron response of an oceanic diatom adapted to chronic iron limitation.</title>
        <authorList>
            <person name="Lommer M."/>
            <person name="Specht M."/>
            <person name="Roy A.S."/>
            <person name="Kraemer L."/>
            <person name="Andreson R."/>
            <person name="Gutowska M.A."/>
            <person name="Wolf J."/>
            <person name="Bergner S.V."/>
            <person name="Schilhabel M.B."/>
            <person name="Klostermeier U.C."/>
            <person name="Beiko R.G."/>
            <person name="Rosenstiel P."/>
            <person name="Hippler M."/>
            <person name="Laroche J."/>
        </authorList>
    </citation>
    <scope>NUCLEOTIDE SEQUENCE [LARGE SCALE GENOMIC DNA]</scope>
    <source>
        <strain evidence="2 3">CCMP1005</strain>
    </source>
</reference>
<dbReference type="OrthoDB" id="269605at2759"/>
<dbReference type="AlphaFoldDB" id="K0RNQ6"/>
<protein>
    <submittedName>
        <fullName evidence="2">Uncharacterized protein</fullName>
    </submittedName>
</protein>
<organism evidence="2 3">
    <name type="scientific">Thalassiosira oceanica</name>
    <name type="common">Marine diatom</name>
    <dbReference type="NCBI Taxonomy" id="159749"/>
    <lineage>
        <taxon>Eukaryota</taxon>
        <taxon>Sar</taxon>
        <taxon>Stramenopiles</taxon>
        <taxon>Ochrophyta</taxon>
        <taxon>Bacillariophyta</taxon>
        <taxon>Coscinodiscophyceae</taxon>
        <taxon>Thalassiosirophycidae</taxon>
        <taxon>Thalassiosirales</taxon>
        <taxon>Thalassiosiraceae</taxon>
        <taxon>Thalassiosira</taxon>
    </lineage>
</organism>
<proteinExistence type="predicted"/>
<comment type="caution">
    <text evidence="2">The sequence shown here is derived from an EMBL/GenBank/DDBJ whole genome shotgun (WGS) entry which is preliminary data.</text>
</comment>
<dbReference type="OMA" id="HQLNWLE"/>
<evidence type="ECO:0000313" key="3">
    <source>
        <dbReference type="Proteomes" id="UP000266841"/>
    </source>
</evidence>
<dbReference type="EMBL" id="AGNL01036768">
    <property type="protein sequence ID" value="EJK53904.1"/>
    <property type="molecule type" value="Genomic_DNA"/>
</dbReference>
<dbReference type="eggNOG" id="ENOG502RADF">
    <property type="taxonomic scope" value="Eukaryota"/>
</dbReference>
<evidence type="ECO:0000256" key="1">
    <source>
        <dbReference type="SAM" id="MobiDB-lite"/>
    </source>
</evidence>
<name>K0RNQ6_THAOC</name>
<sequence>MPRMISSPLLRGRALVEARRRGLSASACSALDGSDESANISPTRTTLALSAYFCQPELGMKDFEILSRASAFLLSVDPKEVSDGEKPSTLFPHLQERFDTDERRKTKQEYRYDPATGPRRFPHQLNWLEFLPTAFRPRVHVVASSHVVSPFLWPKYYGHEWLQSVKQEHVKYSLEVWGPAEHKNSDEIENSHSGKLSGDFSVKAKFALNPYPIHHPSEMDIAIIHLNQEEAALKHMESLGIKALHLPTMHELNTSDEPVFTPGEKTLFQGFEVYEANPTDQESLSQNTSQTADDERVFHPYSSLGTLSMCSPDRFLARTDQPLPEGLCGGPAIELPTDGENVTIRGVIEGIVPIDHENKELAGSASFMPAYRIREFIDHAERFMIAELLDDDVLLQKIVDLKLQRESDAQTYDEQDLGDAAQEDLAALEGAGEDPNTPQLDEQYQNLLAEMYKNYSREDGSATK</sequence>
<evidence type="ECO:0000313" key="2">
    <source>
        <dbReference type="EMBL" id="EJK53904.1"/>
    </source>
</evidence>
<gene>
    <name evidence="2" type="ORF">THAOC_26571</name>
</gene>
<accession>K0RNQ6</accession>
<dbReference type="Proteomes" id="UP000266841">
    <property type="component" value="Unassembled WGS sequence"/>
</dbReference>
<keyword evidence="3" id="KW-1185">Reference proteome</keyword>
<feature type="region of interest" description="Disordered" evidence="1">
    <location>
        <begin position="408"/>
        <end position="440"/>
    </location>
</feature>